<accession>A0A2V1E389</accession>
<organism evidence="1 2">
    <name type="scientific">Periconia macrospinosa</name>
    <dbReference type="NCBI Taxonomy" id="97972"/>
    <lineage>
        <taxon>Eukaryota</taxon>
        <taxon>Fungi</taxon>
        <taxon>Dikarya</taxon>
        <taxon>Ascomycota</taxon>
        <taxon>Pezizomycotina</taxon>
        <taxon>Dothideomycetes</taxon>
        <taxon>Pleosporomycetidae</taxon>
        <taxon>Pleosporales</taxon>
        <taxon>Massarineae</taxon>
        <taxon>Periconiaceae</taxon>
        <taxon>Periconia</taxon>
    </lineage>
</organism>
<protein>
    <submittedName>
        <fullName evidence="1">Uncharacterized protein</fullName>
    </submittedName>
</protein>
<dbReference type="Proteomes" id="UP000244855">
    <property type="component" value="Unassembled WGS sequence"/>
</dbReference>
<reference evidence="1 2" key="1">
    <citation type="journal article" date="2018" name="Sci. Rep.">
        <title>Comparative genomics provides insights into the lifestyle and reveals functional heterogeneity of dark septate endophytic fungi.</title>
        <authorList>
            <person name="Knapp D.G."/>
            <person name="Nemeth J.B."/>
            <person name="Barry K."/>
            <person name="Hainaut M."/>
            <person name="Henrissat B."/>
            <person name="Johnson J."/>
            <person name="Kuo A."/>
            <person name="Lim J.H.P."/>
            <person name="Lipzen A."/>
            <person name="Nolan M."/>
            <person name="Ohm R.A."/>
            <person name="Tamas L."/>
            <person name="Grigoriev I.V."/>
            <person name="Spatafora J.W."/>
            <person name="Nagy L.G."/>
            <person name="Kovacs G.M."/>
        </authorList>
    </citation>
    <scope>NUCLEOTIDE SEQUENCE [LARGE SCALE GENOMIC DNA]</scope>
    <source>
        <strain evidence="1 2">DSE2036</strain>
    </source>
</reference>
<evidence type="ECO:0000313" key="1">
    <source>
        <dbReference type="EMBL" id="PVI04786.1"/>
    </source>
</evidence>
<dbReference type="AlphaFoldDB" id="A0A2V1E389"/>
<gene>
    <name evidence="1" type="ORF">DM02DRAFT_651226</name>
</gene>
<sequence>MPFPREKRPTLMSILAQALPSYISSAPCVAPAPFCMPRSASLANGATILSICTATRKDSSIVVMGDGIGLLLKPGYQCYFEGFVRTVRGILKSSEEPTDDVRNRCVHCGFTLSTTHRMAKE</sequence>
<evidence type="ECO:0000313" key="2">
    <source>
        <dbReference type="Proteomes" id="UP000244855"/>
    </source>
</evidence>
<keyword evidence="2" id="KW-1185">Reference proteome</keyword>
<name>A0A2V1E389_9PLEO</name>
<proteinExistence type="predicted"/>
<dbReference type="EMBL" id="KZ805318">
    <property type="protein sequence ID" value="PVI04786.1"/>
    <property type="molecule type" value="Genomic_DNA"/>
</dbReference>